<dbReference type="InterPro" id="IPR027806">
    <property type="entry name" value="HARBI1_dom"/>
</dbReference>
<accession>A0A2P4X0Z3</accession>
<dbReference type="GO" id="GO:0046872">
    <property type="term" value="F:metal ion binding"/>
    <property type="evidence" value="ECO:0007669"/>
    <property type="project" value="UniProtKB-KW"/>
</dbReference>
<evidence type="ECO:0000313" key="4">
    <source>
        <dbReference type="EMBL" id="POM59222.1"/>
    </source>
</evidence>
<feature type="domain" description="DDE Tnp4" evidence="3">
    <location>
        <begin position="164"/>
        <end position="230"/>
    </location>
</feature>
<comment type="cofactor">
    <cofactor evidence="1">
        <name>a divalent metal cation</name>
        <dbReference type="ChEBI" id="CHEBI:60240"/>
    </cofactor>
</comment>
<evidence type="ECO:0000256" key="1">
    <source>
        <dbReference type="ARBA" id="ARBA00001968"/>
    </source>
</evidence>
<dbReference type="Pfam" id="PF13359">
    <property type="entry name" value="DDE_Tnp_4"/>
    <property type="match status" value="1"/>
</dbReference>
<comment type="caution">
    <text evidence="4">The sequence shown here is derived from an EMBL/GenBank/DDBJ whole genome shotgun (WGS) entry which is preliminary data.</text>
</comment>
<name>A0A2P4X0Z3_9STRA</name>
<dbReference type="PANTHER" id="PTHR34615:SF1">
    <property type="entry name" value="PX DOMAIN-CONTAINING PROTEIN"/>
    <property type="match status" value="1"/>
</dbReference>
<dbReference type="PANTHER" id="PTHR34615">
    <property type="entry name" value="PX DOMAIN-CONTAINING PROTEIN"/>
    <property type="match status" value="1"/>
</dbReference>
<evidence type="ECO:0000256" key="2">
    <source>
        <dbReference type="ARBA" id="ARBA00022723"/>
    </source>
</evidence>
<keyword evidence="2" id="KW-0479">Metal-binding</keyword>
<dbReference type="EMBL" id="NCKW01017281">
    <property type="protein sequence ID" value="POM59222.1"/>
    <property type="molecule type" value="Genomic_DNA"/>
</dbReference>
<dbReference type="OrthoDB" id="120686at2759"/>
<dbReference type="AlphaFoldDB" id="A0A2P4X0Z3"/>
<reference evidence="4 5" key="1">
    <citation type="journal article" date="2017" name="Genome Biol. Evol.">
        <title>Phytophthora megakarya and P. palmivora, closely related causal agents of cacao black pod rot, underwent increases in genome sizes and gene numbers by different mechanisms.</title>
        <authorList>
            <person name="Ali S.S."/>
            <person name="Shao J."/>
            <person name="Lary D.J."/>
            <person name="Kronmiller B."/>
            <person name="Shen D."/>
            <person name="Strem M.D."/>
            <person name="Amoako-Attah I."/>
            <person name="Akrofi A.Y."/>
            <person name="Begoude B.A."/>
            <person name="Ten Hoopen G.M."/>
            <person name="Coulibaly K."/>
            <person name="Kebe B.I."/>
            <person name="Melnick R.L."/>
            <person name="Guiltinan M.J."/>
            <person name="Tyler B.M."/>
            <person name="Meinhardt L.W."/>
            <person name="Bailey B.A."/>
        </authorList>
    </citation>
    <scope>NUCLEOTIDE SEQUENCE [LARGE SCALE GENOMIC DNA]</scope>
    <source>
        <strain evidence="5">sbr112.9</strain>
    </source>
</reference>
<sequence length="239" mass="27723">MKRLRSADDEEEVLVLWLMRRRALPYREQILVPDFRLDVLAMDDNEAKDQFRFTVGELALLIHYLGLPKVIYTHEGVRSNAIEALAICLRRLLYPKRWIDMAGMFGRAPSTLCHIFYYVVEFLDEKLTDLLYFDKTRITNNMERYRAAIASKAPESIQGVWGFIDGTIRPICRPSKGQQAMFNGHKRVHALKFQTVVTPDGLISHLFGPVDGRRHDLFMLKESKLKAVLENNAVFHNKM</sequence>
<proteinExistence type="predicted"/>
<evidence type="ECO:0000259" key="3">
    <source>
        <dbReference type="Pfam" id="PF13359"/>
    </source>
</evidence>
<gene>
    <name evidence="4" type="ORF">PHPALM_32081</name>
</gene>
<dbReference type="Proteomes" id="UP000237271">
    <property type="component" value="Unassembled WGS sequence"/>
</dbReference>
<protein>
    <recommendedName>
        <fullName evidence="3">DDE Tnp4 domain-containing protein</fullName>
    </recommendedName>
</protein>
<evidence type="ECO:0000313" key="5">
    <source>
        <dbReference type="Proteomes" id="UP000237271"/>
    </source>
</evidence>
<organism evidence="4 5">
    <name type="scientific">Phytophthora palmivora</name>
    <dbReference type="NCBI Taxonomy" id="4796"/>
    <lineage>
        <taxon>Eukaryota</taxon>
        <taxon>Sar</taxon>
        <taxon>Stramenopiles</taxon>
        <taxon>Oomycota</taxon>
        <taxon>Peronosporomycetes</taxon>
        <taxon>Peronosporales</taxon>
        <taxon>Peronosporaceae</taxon>
        <taxon>Phytophthora</taxon>
    </lineage>
</organism>
<keyword evidence="5" id="KW-1185">Reference proteome</keyword>